<name>A0ABP8XSX8_9PSEU</name>
<evidence type="ECO:0000313" key="3">
    <source>
        <dbReference type="Proteomes" id="UP001500325"/>
    </source>
</evidence>
<reference evidence="3" key="1">
    <citation type="journal article" date="2019" name="Int. J. Syst. Evol. Microbiol.">
        <title>The Global Catalogue of Microorganisms (GCM) 10K type strain sequencing project: providing services to taxonomists for standard genome sequencing and annotation.</title>
        <authorList>
            <consortium name="The Broad Institute Genomics Platform"/>
            <consortium name="The Broad Institute Genome Sequencing Center for Infectious Disease"/>
            <person name="Wu L."/>
            <person name="Ma J."/>
        </authorList>
    </citation>
    <scope>NUCLEOTIDE SEQUENCE [LARGE SCALE GENOMIC DNA]</scope>
    <source>
        <strain evidence="3">JCM 18055</strain>
    </source>
</reference>
<gene>
    <name evidence="2" type="ORF">GCM10023215_64560</name>
</gene>
<dbReference type="EMBL" id="BAABIC010000036">
    <property type="protein sequence ID" value="GAA4712824.1"/>
    <property type="molecule type" value="Genomic_DNA"/>
</dbReference>
<accession>A0ABP8XSX8</accession>
<organism evidence="2 3">
    <name type="scientific">Pseudonocardia yuanmonensis</name>
    <dbReference type="NCBI Taxonomy" id="1095914"/>
    <lineage>
        <taxon>Bacteria</taxon>
        <taxon>Bacillati</taxon>
        <taxon>Actinomycetota</taxon>
        <taxon>Actinomycetes</taxon>
        <taxon>Pseudonocardiales</taxon>
        <taxon>Pseudonocardiaceae</taxon>
        <taxon>Pseudonocardia</taxon>
    </lineage>
</organism>
<proteinExistence type="predicted"/>
<keyword evidence="3" id="KW-1185">Reference proteome</keyword>
<dbReference type="RefSeq" id="WP_345384608.1">
    <property type="nucleotide sequence ID" value="NZ_BAABIC010000036.1"/>
</dbReference>
<comment type="caution">
    <text evidence="2">The sequence shown here is derived from an EMBL/GenBank/DDBJ whole genome shotgun (WGS) entry which is preliminary data.</text>
</comment>
<evidence type="ECO:0000256" key="1">
    <source>
        <dbReference type="SAM" id="MobiDB-lite"/>
    </source>
</evidence>
<protein>
    <submittedName>
        <fullName evidence="2">Uncharacterized protein</fullName>
    </submittedName>
</protein>
<evidence type="ECO:0000313" key="2">
    <source>
        <dbReference type="EMBL" id="GAA4712824.1"/>
    </source>
</evidence>
<feature type="region of interest" description="Disordered" evidence="1">
    <location>
        <begin position="1"/>
        <end position="20"/>
    </location>
</feature>
<dbReference type="Proteomes" id="UP001500325">
    <property type="component" value="Unassembled WGS sequence"/>
</dbReference>
<sequence>MSVVRATMRCPSEGSCAGARPGELAEEMAAKDPRVRVLSGIRSPRRAAARVTPGRA</sequence>